<dbReference type="GeneTree" id="ENSGT00940000154669"/>
<reference evidence="1" key="2">
    <citation type="submission" date="2025-09" db="UniProtKB">
        <authorList>
            <consortium name="Ensembl"/>
        </authorList>
    </citation>
    <scope>IDENTIFICATION</scope>
</reference>
<evidence type="ECO:0008006" key="3">
    <source>
        <dbReference type="Google" id="ProtNLM"/>
    </source>
</evidence>
<reference evidence="1" key="1">
    <citation type="submission" date="2025-08" db="UniProtKB">
        <authorList>
            <consortium name="Ensembl"/>
        </authorList>
    </citation>
    <scope>IDENTIFICATION</scope>
</reference>
<keyword evidence="2" id="KW-1185">Reference proteome</keyword>
<dbReference type="PANTHER" id="PTHR21301">
    <property type="entry name" value="REVERSE TRANSCRIPTASE"/>
    <property type="match status" value="1"/>
</dbReference>
<dbReference type="Proteomes" id="UP000694569">
    <property type="component" value="Unplaced"/>
</dbReference>
<proteinExistence type="predicted"/>
<sequence>MVSDEIRMFESLVMKDIEKMSIKIDKDNLSKEERMAIKNLQKDPNIIIKPADKGGGIVIWSKKSYQEEALLILNDHSTYTKLRKDPVGDIRLRLASLLQEGLDKNILNKLEFDYLSIEFTKVPYFYILPKVHKNPLKPPGRPIVAGIDSISSRLSEYVDILLQPLVCRIPSYLKDTISMLQMLNEVVWQKGDLLVTCDVNALYSSIPHDLGLIKLEEEILKADSIDPDQTQFILDSVRFILNNNYFKFEDDYYMQCKGTAMGTKFAPSYANLYMAAWESRFVCGSRGWAQGSVHAYKRYIDDVFFIWRGGEVSLRPFLESLDSIEWGIKLDSCWSEKEINFLDLNIFIKEDRIGSKTFFKEVDKNTFIDRT</sequence>
<dbReference type="Ensembl" id="ENSLLET00000044068.1">
    <property type="protein sequence ID" value="ENSLLEP00000042374.1"/>
    <property type="gene ID" value="ENSLLEG00000026959.1"/>
</dbReference>
<protein>
    <recommendedName>
        <fullName evidence="3">Reverse transcriptase domain-containing protein</fullName>
    </recommendedName>
</protein>
<evidence type="ECO:0000313" key="2">
    <source>
        <dbReference type="Proteomes" id="UP000694569"/>
    </source>
</evidence>
<dbReference type="PANTHER" id="PTHR21301:SF12">
    <property type="match status" value="1"/>
</dbReference>
<evidence type="ECO:0000313" key="1">
    <source>
        <dbReference type="Ensembl" id="ENSLLEP00000042374.1"/>
    </source>
</evidence>
<organism evidence="1 2">
    <name type="scientific">Leptobrachium leishanense</name>
    <name type="common">Leishan spiny toad</name>
    <dbReference type="NCBI Taxonomy" id="445787"/>
    <lineage>
        <taxon>Eukaryota</taxon>
        <taxon>Metazoa</taxon>
        <taxon>Chordata</taxon>
        <taxon>Craniata</taxon>
        <taxon>Vertebrata</taxon>
        <taxon>Euteleostomi</taxon>
        <taxon>Amphibia</taxon>
        <taxon>Batrachia</taxon>
        <taxon>Anura</taxon>
        <taxon>Pelobatoidea</taxon>
        <taxon>Megophryidae</taxon>
        <taxon>Leptobrachium</taxon>
    </lineage>
</organism>
<dbReference type="AlphaFoldDB" id="A0A8C5QRW3"/>
<name>A0A8C5QRW3_9ANUR</name>
<dbReference type="OrthoDB" id="9909555at2759"/>
<accession>A0A8C5QRW3</accession>